<evidence type="ECO:0000313" key="2">
    <source>
        <dbReference type="EMBL" id="CAA7392921.1"/>
    </source>
</evidence>
<feature type="region of interest" description="Disordered" evidence="1">
    <location>
        <begin position="235"/>
        <end position="259"/>
    </location>
</feature>
<name>A0A7I8K832_SPIIN</name>
<feature type="compositionally biased region" description="Basic and acidic residues" evidence="1">
    <location>
        <begin position="245"/>
        <end position="259"/>
    </location>
</feature>
<dbReference type="Proteomes" id="UP000663760">
    <property type="component" value="Chromosome 3"/>
</dbReference>
<dbReference type="OrthoDB" id="10639195at2759"/>
<organism evidence="2 3">
    <name type="scientific">Spirodela intermedia</name>
    <name type="common">Intermediate duckweed</name>
    <dbReference type="NCBI Taxonomy" id="51605"/>
    <lineage>
        <taxon>Eukaryota</taxon>
        <taxon>Viridiplantae</taxon>
        <taxon>Streptophyta</taxon>
        <taxon>Embryophyta</taxon>
        <taxon>Tracheophyta</taxon>
        <taxon>Spermatophyta</taxon>
        <taxon>Magnoliopsida</taxon>
        <taxon>Liliopsida</taxon>
        <taxon>Araceae</taxon>
        <taxon>Lemnoideae</taxon>
        <taxon>Spirodela</taxon>
    </lineage>
</organism>
<protein>
    <submittedName>
        <fullName evidence="2">Uncharacterized protein</fullName>
    </submittedName>
</protein>
<sequence length="296" mass="31890">MPSAACAVAPPDTTARSRRRGRGSNSPERSNPDEKEMMSKALRSLSSSSSSAAGLMARGLRPEPVSAAHLSPSNPFRNHGSRMISSTVLLVSGLVSRSRPMRRFSSGENQRGQRNSPRQIFFVEHEEDDTAGPDVDLGAVVALLGEDLGRDVRRRAAERVQQPVVPGLVGDGAEAEVRHLKVAVLVEKEVLWLQVPVEYTPRVAVTHGGDELLELTALHELHDEVDLRSRGEDLGEADDMGVAEPPHDGDLPLDVRRQPSLDNPLLADALHGGALARADILREVDLGEGSPPQKPP</sequence>
<feature type="compositionally biased region" description="Low complexity" evidence="1">
    <location>
        <begin position="39"/>
        <end position="58"/>
    </location>
</feature>
<proteinExistence type="predicted"/>
<accession>A0A7I8K832</accession>
<keyword evidence="3" id="KW-1185">Reference proteome</keyword>
<evidence type="ECO:0000256" key="1">
    <source>
        <dbReference type="SAM" id="MobiDB-lite"/>
    </source>
</evidence>
<dbReference type="EMBL" id="LR746266">
    <property type="protein sequence ID" value="CAA7392921.1"/>
    <property type="molecule type" value="Genomic_DNA"/>
</dbReference>
<evidence type="ECO:0000313" key="3">
    <source>
        <dbReference type="Proteomes" id="UP000663760"/>
    </source>
</evidence>
<feature type="region of interest" description="Disordered" evidence="1">
    <location>
        <begin position="1"/>
        <end position="58"/>
    </location>
</feature>
<dbReference type="AlphaFoldDB" id="A0A7I8K832"/>
<gene>
    <name evidence="2" type="ORF">SI8410_03003752</name>
</gene>
<reference evidence="2" key="1">
    <citation type="submission" date="2020-02" db="EMBL/GenBank/DDBJ databases">
        <authorList>
            <person name="Scholz U."/>
            <person name="Mascher M."/>
            <person name="Fiebig A."/>
        </authorList>
    </citation>
    <scope>NUCLEOTIDE SEQUENCE</scope>
</reference>